<keyword evidence="2" id="KW-1185">Reference proteome</keyword>
<name>A0AAV8VSW8_9CUCU</name>
<accession>A0AAV8VSW8</accession>
<sequence length="68" mass="7231">MHQIVVFIVNIGEASLGSAGKSAPYYMGSTTSLPRGATLLRTYSPAVAAISVDRMKPLPTGKFFPVFL</sequence>
<gene>
    <name evidence="1" type="ORF">NQ315_005510</name>
</gene>
<proteinExistence type="predicted"/>
<dbReference type="Proteomes" id="UP001159042">
    <property type="component" value="Unassembled WGS sequence"/>
</dbReference>
<comment type="caution">
    <text evidence="1">The sequence shown here is derived from an EMBL/GenBank/DDBJ whole genome shotgun (WGS) entry which is preliminary data.</text>
</comment>
<protein>
    <submittedName>
        <fullName evidence="1">Uncharacterized protein</fullName>
    </submittedName>
</protein>
<evidence type="ECO:0000313" key="2">
    <source>
        <dbReference type="Proteomes" id="UP001159042"/>
    </source>
</evidence>
<organism evidence="1 2">
    <name type="scientific">Exocentrus adspersus</name>
    <dbReference type="NCBI Taxonomy" id="1586481"/>
    <lineage>
        <taxon>Eukaryota</taxon>
        <taxon>Metazoa</taxon>
        <taxon>Ecdysozoa</taxon>
        <taxon>Arthropoda</taxon>
        <taxon>Hexapoda</taxon>
        <taxon>Insecta</taxon>
        <taxon>Pterygota</taxon>
        <taxon>Neoptera</taxon>
        <taxon>Endopterygota</taxon>
        <taxon>Coleoptera</taxon>
        <taxon>Polyphaga</taxon>
        <taxon>Cucujiformia</taxon>
        <taxon>Chrysomeloidea</taxon>
        <taxon>Cerambycidae</taxon>
        <taxon>Lamiinae</taxon>
        <taxon>Acanthocinini</taxon>
        <taxon>Exocentrus</taxon>
    </lineage>
</organism>
<reference evidence="1 2" key="1">
    <citation type="journal article" date="2023" name="Insect Mol. Biol.">
        <title>Genome sequencing provides insights into the evolution of gene families encoding plant cell wall-degrading enzymes in longhorned beetles.</title>
        <authorList>
            <person name="Shin N.R."/>
            <person name="Okamura Y."/>
            <person name="Kirsch R."/>
            <person name="Pauchet Y."/>
        </authorList>
    </citation>
    <scope>NUCLEOTIDE SEQUENCE [LARGE SCALE GENOMIC DNA]</scope>
    <source>
        <strain evidence="1">EAD_L_NR</strain>
    </source>
</reference>
<dbReference type="AlphaFoldDB" id="A0AAV8VSW8"/>
<evidence type="ECO:0000313" key="1">
    <source>
        <dbReference type="EMBL" id="KAJ8917463.1"/>
    </source>
</evidence>
<dbReference type="EMBL" id="JANEYG010000033">
    <property type="protein sequence ID" value="KAJ8917463.1"/>
    <property type="molecule type" value="Genomic_DNA"/>
</dbReference>